<feature type="compositionally biased region" description="Low complexity" evidence="9">
    <location>
        <begin position="82"/>
        <end position="97"/>
    </location>
</feature>
<dbReference type="EMBL" id="KK102353">
    <property type="protein sequence ID" value="KIY97983.1"/>
    <property type="molecule type" value="Genomic_DNA"/>
</dbReference>
<reference evidence="10 11" key="1">
    <citation type="journal article" date="2013" name="BMC Genomics">
        <title>Reconstruction of the lipid metabolism for the microalga Monoraphidium neglectum from its genome sequence reveals characteristics suitable for biofuel production.</title>
        <authorList>
            <person name="Bogen C."/>
            <person name="Al-Dilaimi A."/>
            <person name="Albersmeier A."/>
            <person name="Wichmann J."/>
            <person name="Grundmann M."/>
            <person name="Rupp O."/>
            <person name="Lauersen K.J."/>
            <person name="Blifernez-Klassen O."/>
            <person name="Kalinowski J."/>
            <person name="Goesmann A."/>
            <person name="Mussgnug J.H."/>
            <person name="Kruse O."/>
        </authorList>
    </citation>
    <scope>NUCLEOTIDE SEQUENCE [LARGE SCALE GENOMIC DNA]</scope>
    <source>
        <strain evidence="10 11">SAG 48.87</strain>
    </source>
</reference>
<dbReference type="KEGG" id="mng:MNEG_9978"/>
<evidence type="ECO:0000256" key="6">
    <source>
        <dbReference type="ARBA" id="ARBA00022759"/>
    </source>
</evidence>
<evidence type="ECO:0000313" key="11">
    <source>
        <dbReference type="Proteomes" id="UP000054498"/>
    </source>
</evidence>
<keyword evidence="5" id="KW-0479">Metal-binding</keyword>
<accession>A0A0D2KQV0</accession>
<sequence length="735" mass="78566">MSYVAQPGVLPWPPCPANCCRRAPRCRASAAPPADAAPLPRRRLKAEQPQQNGAEHYSRQHHDGARRGAGLGRGRGRGRPGPGQEQEGWRQQEGSRGYTRQRQQEHWEGEEQEGGDRQQGDGRGGSERSGWRQEQQHSGDDEGGRWQPDGRQRERRQFDGGRAGGRFDGGRFDGGRFGGGRSGAGRGQQQRWQQGRDGAPGGRGQQQHRGPLRGADAWAPPAPPLPLPPPVAPGAMGANFPYYYGFGPSQRWQLPTALSVTWLGTSSGTPTKDRNISCTLVRTAKAIFMVDCGEGSLVQLRKTGIEPAFVEAILVTHLHGDHCFGLSSMITAVSERRRRRADAGRPTGGVRVYGPPGVSELLRAQMVLTGLQHELALPLHITEWVEDERDAHGPVALNDQGTVLLSRQAPEPVRSEAPPELAERLRGTGIGHLVAQGVQRSYVQDDYKAQHGLTWRIEFENMTVTAGQLQHRLPCWGYAFDEKLPGPDDAAGRKLYRRLYRNYIKNMVKGKEGILGVTAPEAGAAKAEQPPPDATAAAASREDDEDSGDDEEAAAGSGSGIGNGVAASSGGGGALPPVRPRRVVILGDTVDSSALAPACVGADLLSHEATYSRGMEHKALRAQHSTAWMAGQFARVVGARALVLTHFSARYKALSVGGGGGGGGSDDEEEGGGAEGGRARRSHWARGGAVEVAADQGTLQSLIHEAVAEFGSPAVCTAKDLFSVHVSFMSPENEE</sequence>
<evidence type="ECO:0000256" key="9">
    <source>
        <dbReference type="SAM" id="MobiDB-lite"/>
    </source>
</evidence>
<keyword evidence="3" id="KW-0819">tRNA processing</keyword>
<dbReference type="OrthoDB" id="527344at2759"/>
<dbReference type="Gene3D" id="3.60.15.10">
    <property type="entry name" value="Ribonuclease Z/Hydroxyacylglutathione hydrolase-like"/>
    <property type="match status" value="1"/>
</dbReference>
<evidence type="ECO:0000256" key="2">
    <source>
        <dbReference type="ARBA" id="ARBA00011738"/>
    </source>
</evidence>
<feature type="region of interest" description="Disordered" evidence="9">
    <location>
        <begin position="657"/>
        <end position="682"/>
    </location>
</feature>
<comment type="cofactor">
    <cofactor evidence="1">
        <name>Zn(2+)</name>
        <dbReference type="ChEBI" id="CHEBI:29105"/>
    </cofactor>
</comment>
<feature type="compositionally biased region" description="Gly residues" evidence="9">
    <location>
        <begin position="557"/>
        <end position="574"/>
    </location>
</feature>
<evidence type="ECO:0000256" key="7">
    <source>
        <dbReference type="ARBA" id="ARBA00022801"/>
    </source>
</evidence>
<keyword evidence="6" id="KW-0255">Endonuclease</keyword>
<dbReference type="SUPFAM" id="SSF56281">
    <property type="entry name" value="Metallo-hydrolase/oxidoreductase"/>
    <property type="match status" value="1"/>
</dbReference>
<proteinExistence type="inferred from homology"/>
<feature type="compositionally biased region" description="Low complexity" evidence="9">
    <location>
        <begin position="26"/>
        <end position="39"/>
    </location>
</feature>
<feature type="region of interest" description="Disordered" evidence="9">
    <location>
        <begin position="24"/>
        <end position="230"/>
    </location>
</feature>
<dbReference type="GO" id="GO:0046872">
    <property type="term" value="F:metal ion binding"/>
    <property type="evidence" value="ECO:0007669"/>
    <property type="project" value="UniProtKB-KW"/>
</dbReference>
<evidence type="ECO:0000256" key="1">
    <source>
        <dbReference type="ARBA" id="ARBA00001947"/>
    </source>
</evidence>
<evidence type="ECO:0000256" key="5">
    <source>
        <dbReference type="ARBA" id="ARBA00022723"/>
    </source>
</evidence>
<feature type="compositionally biased region" description="Gly residues" evidence="9">
    <location>
        <begin position="175"/>
        <end position="186"/>
    </location>
</feature>
<comment type="subunit">
    <text evidence="2">Homodimer.</text>
</comment>
<dbReference type="RefSeq" id="XP_013897003.1">
    <property type="nucleotide sequence ID" value="XM_014041549.1"/>
</dbReference>
<dbReference type="EC" id="3.1.26.11" evidence="10"/>
<feature type="compositionally biased region" description="Acidic residues" evidence="9">
    <location>
        <begin position="542"/>
        <end position="553"/>
    </location>
</feature>
<dbReference type="Proteomes" id="UP000054498">
    <property type="component" value="Unassembled WGS sequence"/>
</dbReference>
<feature type="compositionally biased region" description="Basic and acidic residues" evidence="9">
    <location>
        <begin position="102"/>
        <end position="159"/>
    </location>
</feature>
<dbReference type="AlphaFoldDB" id="A0A0D2KQV0"/>
<dbReference type="GO" id="GO:0042781">
    <property type="term" value="F:3'-tRNA processing endoribonuclease activity"/>
    <property type="evidence" value="ECO:0007669"/>
    <property type="project" value="UniProtKB-EC"/>
</dbReference>
<dbReference type="HAMAP" id="MF_01818">
    <property type="entry name" value="RNase_Z_BN"/>
    <property type="match status" value="1"/>
</dbReference>
<evidence type="ECO:0000313" key="10">
    <source>
        <dbReference type="EMBL" id="KIY97983.1"/>
    </source>
</evidence>
<dbReference type="InterPro" id="IPR013471">
    <property type="entry name" value="RNase_Z/BN"/>
</dbReference>
<feature type="compositionally biased region" description="Pro residues" evidence="9">
    <location>
        <begin position="220"/>
        <end position="230"/>
    </location>
</feature>
<gene>
    <name evidence="10" type="ORF">MNEG_9978</name>
</gene>
<protein>
    <submittedName>
        <fullName evidence="10">Ribonuclease Z</fullName>
        <ecNumber evidence="10">3.1.26.11</ecNumber>
    </submittedName>
</protein>
<organism evidence="10 11">
    <name type="scientific">Monoraphidium neglectum</name>
    <dbReference type="NCBI Taxonomy" id="145388"/>
    <lineage>
        <taxon>Eukaryota</taxon>
        <taxon>Viridiplantae</taxon>
        <taxon>Chlorophyta</taxon>
        <taxon>core chlorophytes</taxon>
        <taxon>Chlorophyceae</taxon>
        <taxon>CS clade</taxon>
        <taxon>Sphaeropleales</taxon>
        <taxon>Selenastraceae</taxon>
        <taxon>Monoraphidium</taxon>
    </lineage>
</organism>
<feature type="compositionally biased region" description="Low complexity" evidence="9">
    <location>
        <begin position="205"/>
        <end position="219"/>
    </location>
</feature>
<dbReference type="InterPro" id="IPR036866">
    <property type="entry name" value="RibonucZ/Hydroxyglut_hydro"/>
</dbReference>
<evidence type="ECO:0000256" key="4">
    <source>
        <dbReference type="ARBA" id="ARBA00022722"/>
    </source>
</evidence>
<dbReference type="PANTHER" id="PTHR46018:SF2">
    <property type="entry name" value="ZINC PHOSPHODIESTERASE ELAC PROTEIN 1"/>
    <property type="match status" value="1"/>
</dbReference>
<dbReference type="PANTHER" id="PTHR46018">
    <property type="entry name" value="ZINC PHOSPHODIESTERASE ELAC PROTEIN 1"/>
    <property type="match status" value="1"/>
</dbReference>
<keyword evidence="11" id="KW-1185">Reference proteome</keyword>
<name>A0A0D2KQV0_9CHLO</name>
<feature type="region of interest" description="Disordered" evidence="9">
    <location>
        <begin position="522"/>
        <end position="578"/>
    </location>
</feature>
<evidence type="ECO:0000256" key="3">
    <source>
        <dbReference type="ARBA" id="ARBA00022694"/>
    </source>
</evidence>
<keyword evidence="8" id="KW-0862">Zinc</keyword>
<dbReference type="GO" id="GO:0005634">
    <property type="term" value="C:nucleus"/>
    <property type="evidence" value="ECO:0007669"/>
    <property type="project" value="TreeGrafter"/>
</dbReference>
<feature type="compositionally biased region" description="Low complexity" evidence="9">
    <location>
        <begin position="187"/>
        <end position="197"/>
    </location>
</feature>
<dbReference type="STRING" id="145388.A0A0D2KQV0"/>
<feature type="compositionally biased region" description="Basic and acidic residues" evidence="9">
    <location>
        <begin position="56"/>
        <end position="66"/>
    </location>
</feature>
<evidence type="ECO:0000256" key="8">
    <source>
        <dbReference type="ARBA" id="ARBA00022833"/>
    </source>
</evidence>
<dbReference type="GeneID" id="25742853"/>
<keyword evidence="4" id="KW-0540">Nuclease</keyword>
<keyword evidence="7 10" id="KW-0378">Hydrolase</keyword>
<dbReference type="Pfam" id="PF23023">
    <property type="entry name" value="Anti-Pycsar_Apyc1"/>
    <property type="match status" value="1"/>
</dbReference>